<keyword evidence="2" id="KW-0592">Phosphate transport</keyword>
<name>A0A370DRL2_9GAMM</name>
<protein>
    <recommendedName>
        <fullName evidence="3">Phosphotyrosine protein phosphatase I domain-containing protein</fullName>
    </recommendedName>
</protein>
<evidence type="ECO:0000313" key="4">
    <source>
        <dbReference type="EMBL" id="RDH87245.1"/>
    </source>
</evidence>
<dbReference type="GO" id="GO:0030643">
    <property type="term" value="P:intracellular phosphate ion homeostasis"/>
    <property type="evidence" value="ECO:0007669"/>
    <property type="project" value="InterPro"/>
</dbReference>
<proteinExistence type="inferred from homology"/>
<dbReference type="SUPFAM" id="SSF109755">
    <property type="entry name" value="PhoU-like"/>
    <property type="match status" value="1"/>
</dbReference>
<evidence type="ECO:0000256" key="1">
    <source>
        <dbReference type="ARBA" id="ARBA00008107"/>
    </source>
</evidence>
<keyword evidence="5" id="KW-1185">Reference proteome</keyword>
<organism evidence="4 5">
    <name type="scientific">endosymbiont of Escarpia spicata</name>
    <dbReference type="NCBI Taxonomy" id="2200908"/>
    <lineage>
        <taxon>Bacteria</taxon>
        <taxon>Pseudomonadati</taxon>
        <taxon>Pseudomonadota</taxon>
        <taxon>Gammaproteobacteria</taxon>
        <taxon>sulfur-oxidizing symbionts</taxon>
    </lineage>
</organism>
<dbReference type="InterPro" id="IPR026022">
    <property type="entry name" value="PhoU_dom"/>
</dbReference>
<sequence length="358" mass="39913">MSHLEERLENDLNKIRNRVEKQAELVEAAVTNAVHALQTGNAKLAYATVLNDLPINRTMREIDQICHKFIAIHLPSGGHLRLLSSVIRVNMELERIGDYAVTIAQEAAQLSKPPEGNMARELERMASETQLMLRQSIRAFNDLNAEMGRSTKLLADQMENNLDSIYTEMMSNQDRGKVKDILAVFVVFTQLKRVADQAKNLCEDAIFASTGEQKAPKVYKVLFIDEDNGCKSQMAEAIARRNYPDSGEYLSAGRQPAASLNPNLVSFLENRGQNLSNVQPSSLADLTERAISDQYVIVSLEGEVSSYLPEIPFHCTVLDWDMGPVPEAGDEQGFENLYRAISLQVKDLMELLRGEGAS</sequence>
<comment type="similarity">
    <text evidence="1">Belongs to the PhoU family.</text>
</comment>
<dbReference type="InterPro" id="IPR023485">
    <property type="entry name" value="Ptyr_pPase"/>
</dbReference>
<evidence type="ECO:0000256" key="2">
    <source>
        <dbReference type="ARBA" id="ARBA00022592"/>
    </source>
</evidence>
<dbReference type="GO" id="GO:0006817">
    <property type="term" value="P:phosphate ion transport"/>
    <property type="evidence" value="ECO:0007669"/>
    <property type="project" value="UniProtKB-KW"/>
</dbReference>
<reference evidence="4 5" key="1">
    <citation type="journal article" date="2018" name="ISME J.">
        <title>Endosymbiont genomes yield clues of tubeworm success.</title>
        <authorList>
            <person name="Li Y."/>
            <person name="Liles M.R."/>
            <person name="Halanych K.M."/>
        </authorList>
    </citation>
    <scope>NUCLEOTIDE SEQUENCE [LARGE SCALE GENOMIC DNA]</scope>
    <source>
        <strain evidence="4">A1462</strain>
    </source>
</reference>
<dbReference type="SUPFAM" id="SSF52788">
    <property type="entry name" value="Phosphotyrosine protein phosphatases I"/>
    <property type="match status" value="1"/>
</dbReference>
<dbReference type="EMBL" id="QFXE01000006">
    <property type="protein sequence ID" value="RDH87245.1"/>
    <property type="molecule type" value="Genomic_DNA"/>
</dbReference>
<keyword evidence="2" id="KW-0813">Transport</keyword>
<dbReference type="PANTHER" id="PTHR42930:SF3">
    <property type="entry name" value="PHOSPHATE-SPECIFIC TRANSPORT SYSTEM ACCESSORY PROTEIN PHOU"/>
    <property type="match status" value="1"/>
</dbReference>
<dbReference type="InterPro" id="IPR038078">
    <property type="entry name" value="PhoU-like_sf"/>
</dbReference>
<dbReference type="InterPro" id="IPR028366">
    <property type="entry name" value="PhoU"/>
</dbReference>
<dbReference type="SMART" id="SM00226">
    <property type="entry name" value="LMWPc"/>
    <property type="match status" value="1"/>
</dbReference>
<evidence type="ECO:0000313" key="5">
    <source>
        <dbReference type="Proteomes" id="UP000254771"/>
    </source>
</evidence>
<dbReference type="Gene3D" id="3.40.50.2300">
    <property type="match status" value="1"/>
</dbReference>
<dbReference type="Gene3D" id="1.20.58.220">
    <property type="entry name" value="Phosphate transport system protein phou homolog 2, domain 2"/>
    <property type="match status" value="1"/>
</dbReference>
<evidence type="ECO:0000259" key="3">
    <source>
        <dbReference type="SMART" id="SM00226"/>
    </source>
</evidence>
<dbReference type="Proteomes" id="UP000254771">
    <property type="component" value="Unassembled WGS sequence"/>
</dbReference>
<dbReference type="InterPro" id="IPR036196">
    <property type="entry name" value="Ptyr_pPase_sf"/>
</dbReference>
<dbReference type="PANTHER" id="PTHR42930">
    <property type="entry name" value="PHOSPHATE-SPECIFIC TRANSPORT SYSTEM ACCESSORY PROTEIN PHOU"/>
    <property type="match status" value="1"/>
</dbReference>
<dbReference type="GO" id="GO:0045936">
    <property type="term" value="P:negative regulation of phosphate metabolic process"/>
    <property type="evidence" value="ECO:0007669"/>
    <property type="project" value="InterPro"/>
</dbReference>
<dbReference type="AlphaFoldDB" id="A0A370DRL2"/>
<dbReference type="Pfam" id="PF01451">
    <property type="entry name" value="LMWPc"/>
    <property type="match status" value="1"/>
</dbReference>
<accession>A0A370DRL2</accession>
<dbReference type="Pfam" id="PF01895">
    <property type="entry name" value="PhoU"/>
    <property type="match status" value="2"/>
</dbReference>
<gene>
    <name evidence="4" type="ORF">DIZ78_05450</name>
</gene>
<comment type="caution">
    <text evidence="4">The sequence shown here is derived from an EMBL/GenBank/DDBJ whole genome shotgun (WGS) entry which is preliminary data.</text>
</comment>
<feature type="domain" description="Phosphotyrosine protein phosphatase I" evidence="3">
    <location>
        <begin position="219"/>
        <end position="351"/>
    </location>
</feature>